<proteinExistence type="predicted"/>
<dbReference type="PANTHER" id="PTHR22801:SF63">
    <property type="entry name" value="C-TYPE LECTIN DOMAIN-CONTAINING PROTEIN"/>
    <property type="match status" value="1"/>
</dbReference>
<reference evidence="4" key="1">
    <citation type="submission" date="2025-08" db="UniProtKB">
        <authorList>
            <consortium name="RefSeq"/>
        </authorList>
    </citation>
    <scope>IDENTIFICATION</scope>
</reference>
<evidence type="ECO:0000256" key="1">
    <source>
        <dbReference type="SAM" id="SignalP"/>
    </source>
</evidence>
<feature type="domain" description="C-type lectin" evidence="2">
    <location>
        <begin position="30"/>
        <end position="153"/>
    </location>
</feature>
<accession>A0A9W3BJW6</accession>
<dbReference type="PANTHER" id="PTHR22801">
    <property type="entry name" value="LITHOSTATHINE"/>
    <property type="match status" value="1"/>
</dbReference>
<dbReference type="PROSITE" id="PS50041">
    <property type="entry name" value="C_TYPE_LECTIN_2"/>
    <property type="match status" value="1"/>
</dbReference>
<dbReference type="GeneID" id="129928647"/>
<evidence type="ECO:0000313" key="3">
    <source>
        <dbReference type="Proteomes" id="UP001165740"/>
    </source>
</evidence>
<dbReference type="Gene3D" id="3.10.100.10">
    <property type="entry name" value="Mannose-Binding Protein A, subunit A"/>
    <property type="match status" value="1"/>
</dbReference>
<dbReference type="OMA" id="YFICEAR"/>
<evidence type="ECO:0000313" key="4">
    <source>
        <dbReference type="RefSeq" id="XP_055899720.1"/>
    </source>
</evidence>
<dbReference type="InterPro" id="IPR016187">
    <property type="entry name" value="CTDL_fold"/>
</dbReference>
<feature type="chain" id="PRO_5040900937" evidence="1">
    <location>
        <begin position="22"/>
        <end position="267"/>
    </location>
</feature>
<organism evidence="3 4">
    <name type="scientific">Biomphalaria glabrata</name>
    <name type="common">Bloodfluke planorb</name>
    <name type="synonym">Freshwater snail</name>
    <dbReference type="NCBI Taxonomy" id="6526"/>
    <lineage>
        <taxon>Eukaryota</taxon>
        <taxon>Metazoa</taxon>
        <taxon>Spiralia</taxon>
        <taxon>Lophotrochozoa</taxon>
        <taxon>Mollusca</taxon>
        <taxon>Gastropoda</taxon>
        <taxon>Heterobranchia</taxon>
        <taxon>Euthyneura</taxon>
        <taxon>Panpulmonata</taxon>
        <taxon>Hygrophila</taxon>
        <taxon>Lymnaeoidea</taxon>
        <taxon>Planorbidae</taxon>
        <taxon>Biomphalaria</taxon>
    </lineage>
</organism>
<keyword evidence="3" id="KW-1185">Reference proteome</keyword>
<sequence>MSPKVIRILFLPTFLLDCVVCTCPINYTQSDAFCYKFPSVQLDWANATLFCPQDGGSMAVISSVQENTAYANYRNSLPITGDPVWLGVHYITTSGGTWQFLTDYTGGSTVYHNFLNGTIPIGHDGDCIIGWFQNSDFVWSPVHCNTSLYFICEARPTNVVTTTSAPVIDIGDTNSTGISTSSNWIKVLNNFRFPVVASPAPTLGRSVVFCAVGCAQSSQCVAFNHKPHDNECQLIHNEVNASAAIAWTGWDLWIDGTLLYTFYNSSA</sequence>
<gene>
    <name evidence="4" type="primary">LOC129928647</name>
</gene>
<dbReference type="AlphaFoldDB" id="A0A9W3BJW6"/>
<name>A0A9W3BJW6_BIOGL</name>
<evidence type="ECO:0000259" key="2">
    <source>
        <dbReference type="PROSITE" id="PS50041"/>
    </source>
</evidence>
<dbReference type="CDD" id="cd00037">
    <property type="entry name" value="CLECT"/>
    <property type="match status" value="1"/>
</dbReference>
<feature type="signal peptide" evidence="1">
    <location>
        <begin position="1"/>
        <end position="21"/>
    </location>
</feature>
<dbReference type="RefSeq" id="XP_055899720.1">
    <property type="nucleotide sequence ID" value="XM_056043745.1"/>
</dbReference>
<dbReference type="Pfam" id="PF00059">
    <property type="entry name" value="Lectin_C"/>
    <property type="match status" value="1"/>
</dbReference>
<dbReference type="SUPFAM" id="SSF56436">
    <property type="entry name" value="C-type lectin-like"/>
    <property type="match status" value="1"/>
</dbReference>
<protein>
    <submittedName>
        <fullName evidence="4">Uncharacterized protein LOC129928647</fullName>
    </submittedName>
</protein>
<dbReference type="OrthoDB" id="7357196at2759"/>
<dbReference type="Proteomes" id="UP001165740">
    <property type="component" value="Chromosome 10"/>
</dbReference>
<dbReference type="InterPro" id="IPR016186">
    <property type="entry name" value="C-type_lectin-like/link_sf"/>
</dbReference>
<dbReference type="InterPro" id="IPR001304">
    <property type="entry name" value="C-type_lectin-like"/>
</dbReference>
<keyword evidence="1" id="KW-0732">Signal</keyword>
<dbReference type="InterPro" id="IPR050801">
    <property type="entry name" value="Ca-Dep_Lectins_ImmuneDev"/>
</dbReference>
<dbReference type="SMART" id="SM00034">
    <property type="entry name" value="CLECT"/>
    <property type="match status" value="1"/>
</dbReference>